<dbReference type="EMBL" id="JAUEPU010000022">
    <property type="protein sequence ID" value="KAK0493912.1"/>
    <property type="molecule type" value="Genomic_DNA"/>
</dbReference>
<evidence type="ECO:0000313" key="1">
    <source>
        <dbReference type="EMBL" id="KAK0493912.1"/>
    </source>
</evidence>
<protein>
    <submittedName>
        <fullName evidence="1">Uncharacterized protein</fullName>
    </submittedName>
</protein>
<dbReference type="Proteomes" id="UP001175228">
    <property type="component" value="Unassembled WGS sequence"/>
</dbReference>
<keyword evidence="2" id="KW-1185">Reference proteome</keyword>
<gene>
    <name evidence="1" type="ORF">EDD18DRAFT_1107436</name>
</gene>
<organism evidence="1 2">
    <name type="scientific">Armillaria luteobubalina</name>
    <dbReference type="NCBI Taxonomy" id="153913"/>
    <lineage>
        <taxon>Eukaryota</taxon>
        <taxon>Fungi</taxon>
        <taxon>Dikarya</taxon>
        <taxon>Basidiomycota</taxon>
        <taxon>Agaricomycotina</taxon>
        <taxon>Agaricomycetes</taxon>
        <taxon>Agaricomycetidae</taxon>
        <taxon>Agaricales</taxon>
        <taxon>Marasmiineae</taxon>
        <taxon>Physalacriaceae</taxon>
        <taxon>Armillaria</taxon>
    </lineage>
</organism>
<proteinExistence type="predicted"/>
<sequence>MKLDSEESIAVLLVDQPSTTMSLRHWNTDECAFFDVGDSQLNSSLIQVIFHAEINPAGGIAAQMIISSFLYMASTLLDLMRLILVSGLAASSYYGFHYPTLFMATTLIRDYNMLPHGMLRSTSPSIYSPETSSLARLNRRQQEDQVNNSLTQCEGCSNPPVVRISQTTENGVEEMSFENIAL</sequence>
<name>A0AA39Q0C7_9AGAR</name>
<accession>A0AA39Q0C7</accession>
<reference evidence="1" key="1">
    <citation type="submission" date="2023-06" db="EMBL/GenBank/DDBJ databases">
        <authorList>
            <consortium name="Lawrence Berkeley National Laboratory"/>
            <person name="Ahrendt S."/>
            <person name="Sahu N."/>
            <person name="Indic B."/>
            <person name="Wong-Bajracharya J."/>
            <person name="Merenyi Z."/>
            <person name="Ke H.-M."/>
            <person name="Monk M."/>
            <person name="Kocsube S."/>
            <person name="Drula E."/>
            <person name="Lipzen A."/>
            <person name="Balint B."/>
            <person name="Henrissat B."/>
            <person name="Andreopoulos B."/>
            <person name="Martin F.M."/>
            <person name="Harder C.B."/>
            <person name="Rigling D."/>
            <person name="Ford K.L."/>
            <person name="Foster G.D."/>
            <person name="Pangilinan J."/>
            <person name="Papanicolaou A."/>
            <person name="Barry K."/>
            <person name="LaButti K."/>
            <person name="Viragh M."/>
            <person name="Koriabine M."/>
            <person name="Yan M."/>
            <person name="Riley R."/>
            <person name="Champramary S."/>
            <person name="Plett K.L."/>
            <person name="Tsai I.J."/>
            <person name="Slot J."/>
            <person name="Sipos G."/>
            <person name="Plett J."/>
            <person name="Nagy L.G."/>
            <person name="Grigoriev I.V."/>
        </authorList>
    </citation>
    <scope>NUCLEOTIDE SEQUENCE</scope>
    <source>
        <strain evidence="1">HWK02</strain>
    </source>
</reference>
<comment type="caution">
    <text evidence="1">The sequence shown here is derived from an EMBL/GenBank/DDBJ whole genome shotgun (WGS) entry which is preliminary data.</text>
</comment>
<dbReference type="AlphaFoldDB" id="A0AA39Q0C7"/>
<evidence type="ECO:0000313" key="2">
    <source>
        <dbReference type="Proteomes" id="UP001175228"/>
    </source>
</evidence>